<dbReference type="PANTHER" id="PTHR11227">
    <property type="entry name" value="WD-REPEAT PROTEIN INTERACTING WITH PHOSPHOINOSIDES WIPI -RELATED"/>
    <property type="match status" value="1"/>
</dbReference>
<accession>A0AB40BU92</accession>
<dbReference type="Gene3D" id="2.130.10.10">
    <property type="entry name" value="YVTN repeat-like/Quinoprotein amine dehydrogenase"/>
    <property type="match status" value="1"/>
</dbReference>
<dbReference type="GO" id="GO:0034045">
    <property type="term" value="C:phagophore assembly site membrane"/>
    <property type="evidence" value="ECO:0007669"/>
    <property type="project" value="UniProtKB-SubCell"/>
</dbReference>
<evidence type="ECO:0000256" key="4">
    <source>
        <dbReference type="ARBA" id="ARBA00025740"/>
    </source>
</evidence>
<organism evidence="6 7">
    <name type="scientific">Dioscorea cayennensis subsp. rotundata</name>
    <name type="common">White Guinea yam</name>
    <name type="synonym">Dioscorea rotundata</name>
    <dbReference type="NCBI Taxonomy" id="55577"/>
    <lineage>
        <taxon>Eukaryota</taxon>
        <taxon>Viridiplantae</taxon>
        <taxon>Streptophyta</taxon>
        <taxon>Embryophyta</taxon>
        <taxon>Tracheophyta</taxon>
        <taxon>Spermatophyta</taxon>
        <taxon>Magnoliopsida</taxon>
        <taxon>Liliopsida</taxon>
        <taxon>Dioscoreales</taxon>
        <taxon>Dioscoreaceae</taxon>
        <taxon>Dioscorea</taxon>
    </lineage>
</organism>
<dbReference type="InterPro" id="IPR048720">
    <property type="entry name" value="PROPPIN"/>
</dbReference>
<dbReference type="AlphaFoldDB" id="A0AB40BU92"/>
<evidence type="ECO:0000256" key="2">
    <source>
        <dbReference type="ARBA" id="ARBA00022574"/>
    </source>
</evidence>
<protein>
    <submittedName>
        <fullName evidence="7">Autophagy-related protein 18a-like</fullName>
    </submittedName>
</protein>
<dbReference type="RefSeq" id="XP_039129828.1">
    <property type="nucleotide sequence ID" value="XM_039273894.1"/>
</dbReference>
<dbReference type="InterPro" id="IPR036322">
    <property type="entry name" value="WD40_repeat_dom_sf"/>
</dbReference>
<comment type="subcellular location">
    <subcellularLocation>
        <location evidence="1">Preautophagosomal structure membrane</location>
        <topology evidence="1">Peripheral membrane protein</topology>
    </subcellularLocation>
</comment>
<dbReference type="InterPro" id="IPR001680">
    <property type="entry name" value="WD40_rpt"/>
</dbReference>
<evidence type="ECO:0000256" key="1">
    <source>
        <dbReference type="ARBA" id="ARBA00004623"/>
    </source>
</evidence>
<name>A0AB40BU92_DIOCR</name>
<feature type="compositionally biased region" description="Basic and acidic residues" evidence="5">
    <location>
        <begin position="18"/>
        <end position="27"/>
    </location>
</feature>
<evidence type="ECO:0000313" key="7">
    <source>
        <dbReference type="RefSeq" id="XP_039129828.1"/>
    </source>
</evidence>
<dbReference type="SMART" id="SM00320">
    <property type="entry name" value="WD40"/>
    <property type="match status" value="3"/>
</dbReference>
<dbReference type="Proteomes" id="UP001515500">
    <property type="component" value="Chromosome 7"/>
</dbReference>
<keyword evidence="6" id="KW-1185">Reference proteome</keyword>
<dbReference type="Pfam" id="PF21032">
    <property type="entry name" value="PROPPIN"/>
    <property type="match status" value="1"/>
</dbReference>
<keyword evidence="3" id="KW-0677">Repeat</keyword>
<evidence type="ECO:0000256" key="3">
    <source>
        <dbReference type="ARBA" id="ARBA00022737"/>
    </source>
</evidence>
<feature type="region of interest" description="Disordered" evidence="5">
    <location>
        <begin position="1"/>
        <end position="31"/>
    </location>
</feature>
<sequence length="389" mass="42997">MAAVSGTSDLNPNPNPLPEDHREEPFHADVPTQNPSLPKLLHLSFNQDDSCFAAGTDHGFRIYSCDPFVEKFRQEFNGNAGGIGIVEMLFQSNIFALVGGGDSPHCPPSKIMIWDNQLSRFIGELGFRSELRAVRLRRENIIVVCHQKVIVYDFANLKLVKEIVTLPNPKGLCEVSQQQGSLVLVCPSAQKGQLRVDHFGSSRWSRFIAAHDSSIACLALSLDGELVATASSKGTLVRVFSTADGSLLQELRRGADRAEIYSLTFSADREWLAVSSDKGTVHVFRLKVNPGSTESEAPPSSTEPNASAFYSFPSLLKGVLPKYFHSEWSLAQFRLPEGSLYKVAFGHQKNTIVILGMNGSFYRCEFDPVAGGEMKQLECHFYLKTEENH</sequence>
<proteinExistence type="inferred from homology"/>
<dbReference type="SUPFAM" id="SSF50978">
    <property type="entry name" value="WD40 repeat-like"/>
    <property type="match status" value="1"/>
</dbReference>
<comment type="similarity">
    <text evidence="4">Belongs to the WD repeat PROPPIN family.</text>
</comment>
<dbReference type="GeneID" id="120265945"/>
<evidence type="ECO:0000313" key="6">
    <source>
        <dbReference type="Proteomes" id="UP001515500"/>
    </source>
</evidence>
<reference evidence="7" key="1">
    <citation type="submission" date="2025-08" db="UniProtKB">
        <authorList>
            <consortium name="RefSeq"/>
        </authorList>
    </citation>
    <scope>IDENTIFICATION</scope>
</reference>
<dbReference type="InterPro" id="IPR015943">
    <property type="entry name" value="WD40/YVTN_repeat-like_dom_sf"/>
</dbReference>
<keyword evidence="2" id="KW-0853">WD repeat</keyword>
<evidence type="ECO:0000256" key="5">
    <source>
        <dbReference type="SAM" id="MobiDB-lite"/>
    </source>
</evidence>
<gene>
    <name evidence="7" type="primary">LOC120265945</name>
</gene>